<organism evidence="2 3">
    <name type="scientific">Phytohabitans kaempferiae</name>
    <dbReference type="NCBI Taxonomy" id="1620943"/>
    <lineage>
        <taxon>Bacteria</taxon>
        <taxon>Bacillati</taxon>
        <taxon>Actinomycetota</taxon>
        <taxon>Actinomycetes</taxon>
        <taxon>Micromonosporales</taxon>
        <taxon>Micromonosporaceae</taxon>
    </lineage>
</organism>
<feature type="compositionally biased region" description="Pro residues" evidence="1">
    <location>
        <begin position="149"/>
        <end position="168"/>
    </location>
</feature>
<reference evidence="2 3" key="1">
    <citation type="submission" date="2024-09" db="EMBL/GenBank/DDBJ databases">
        <authorList>
            <person name="Sun Q."/>
            <person name="Mori K."/>
        </authorList>
    </citation>
    <scope>NUCLEOTIDE SEQUENCE [LARGE SCALE GENOMIC DNA]</scope>
    <source>
        <strain evidence="2 3">TBRC 3947</strain>
    </source>
</reference>
<dbReference type="Proteomes" id="UP001589867">
    <property type="component" value="Unassembled WGS sequence"/>
</dbReference>
<evidence type="ECO:0000313" key="3">
    <source>
        <dbReference type="Proteomes" id="UP001589867"/>
    </source>
</evidence>
<keyword evidence="3" id="KW-1185">Reference proteome</keyword>
<protein>
    <submittedName>
        <fullName evidence="2">Uncharacterized protein</fullName>
    </submittedName>
</protein>
<accession>A0ABV6M4R9</accession>
<evidence type="ECO:0000313" key="2">
    <source>
        <dbReference type="EMBL" id="MFC0529483.1"/>
    </source>
</evidence>
<feature type="region of interest" description="Disordered" evidence="1">
    <location>
        <begin position="15"/>
        <end position="60"/>
    </location>
</feature>
<proteinExistence type="predicted"/>
<dbReference type="RefSeq" id="WP_377252281.1">
    <property type="nucleotide sequence ID" value="NZ_JBHLUH010000035.1"/>
</dbReference>
<evidence type="ECO:0000256" key="1">
    <source>
        <dbReference type="SAM" id="MobiDB-lite"/>
    </source>
</evidence>
<feature type="compositionally biased region" description="Low complexity" evidence="1">
    <location>
        <begin position="22"/>
        <end position="35"/>
    </location>
</feature>
<sequence>MTGLVTPVVGELPGFASSTAEAGLTPGTTKTTRPATESDALPPVTAPAPQPAEPGIGPLPGTVGVALRPVERVVGLVVGAGQRPVKRVAGRVVDLAGAVPRPVRPVTDLVVGVAGAALRPVQPVVALVVGATGALLRPLAPVLGGVVERPPPTGQESGPPAPPPPAVPAVPGEQPATPPAATAEAGEARISAPGDRLRRTSATAGPSVGAGSGLTEPPRQRVAATVGADRGAPPGPGSGFGGCGPAGCAHTTDAISASGQPLVLPSGLAVPPDARGHLVTPPAGLVHAGRRPGVAPLPG</sequence>
<feature type="region of interest" description="Disordered" evidence="1">
    <location>
        <begin position="146"/>
        <end position="221"/>
    </location>
</feature>
<feature type="compositionally biased region" description="Low complexity" evidence="1">
    <location>
        <begin position="169"/>
        <end position="185"/>
    </location>
</feature>
<name>A0ABV6M4R9_9ACTN</name>
<gene>
    <name evidence="2" type="ORF">ACFFIA_17655</name>
</gene>
<dbReference type="EMBL" id="JBHLUH010000035">
    <property type="protein sequence ID" value="MFC0529483.1"/>
    <property type="molecule type" value="Genomic_DNA"/>
</dbReference>
<comment type="caution">
    <text evidence="2">The sequence shown here is derived from an EMBL/GenBank/DDBJ whole genome shotgun (WGS) entry which is preliminary data.</text>
</comment>